<dbReference type="EMBL" id="JAJVCY010000206">
    <property type="protein sequence ID" value="MCV3291086.1"/>
    <property type="molecule type" value="Genomic_DNA"/>
</dbReference>
<name>A0AAW5RQL8_AERME</name>
<gene>
    <name evidence="1" type="ORF">LZT28_23290</name>
</gene>
<reference evidence="1" key="1">
    <citation type="submission" date="2022-01" db="EMBL/GenBank/DDBJ databases">
        <title>Comparison of Fish pathogen Aeromonas spp.</title>
        <authorList>
            <person name="Dubey S."/>
            <person name="Sorum H."/>
            <person name="Munangandu H.M."/>
        </authorList>
    </citation>
    <scope>NUCLEOTIDE SEQUENCE</scope>
    <source>
        <strain evidence="1">SD/21-15</strain>
    </source>
</reference>
<feature type="non-terminal residue" evidence="1">
    <location>
        <position position="49"/>
    </location>
</feature>
<evidence type="ECO:0000313" key="2">
    <source>
        <dbReference type="Proteomes" id="UP001208651"/>
    </source>
</evidence>
<dbReference type="AlphaFoldDB" id="A0AAW5RQL8"/>
<evidence type="ECO:0000313" key="1">
    <source>
        <dbReference type="EMBL" id="MCV3291086.1"/>
    </source>
</evidence>
<accession>A0AAW5RQL8</accession>
<proteinExistence type="predicted"/>
<sequence>MFNHELILNHIDDIFGQDMHAKRVLSLANATLGVIESGSLAIHAIGSGL</sequence>
<comment type="caution">
    <text evidence="1">The sequence shown here is derived from an EMBL/GenBank/DDBJ whole genome shotgun (WGS) entry which is preliminary data.</text>
</comment>
<organism evidence="1 2">
    <name type="scientific">Aeromonas media</name>
    <dbReference type="NCBI Taxonomy" id="651"/>
    <lineage>
        <taxon>Bacteria</taxon>
        <taxon>Pseudomonadati</taxon>
        <taxon>Pseudomonadota</taxon>
        <taxon>Gammaproteobacteria</taxon>
        <taxon>Aeromonadales</taxon>
        <taxon>Aeromonadaceae</taxon>
        <taxon>Aeromonas</taxon>
    </lineage>
</organism>
<protein>
    <submittedName>
        <fullName evidence="1">IS4 family transposase</fullName>
    </submittedName>
</protein>
<dbReference type="Proteomes" id="UP001208651">
    <property type="component" value="Unassembled WGS sequence"/>
</dbReference>